<dbReference type="PANTHER" id="PTHR42756">
    <property type="entry name" value="TRANSCRIPTIONAL REGULATOR, MARR"/>
    <property type="match status" value="1"/>
</dbReference>
<dbReference type="InterPro" id="IPR036388">
    <property type="entry name" value="WH-like_DNA-bd_sf"/>
</dbReference>
<dbReference type="SMART" id="SM00347">
    <property type="entry name" value="HTH_MARR"/>
    <property type="match status" value="1"/>
</dbReference>
<dbReference type="SUPFAM" id="SSF46785">
    <property type="entry name" value="Winged helix' DNA-binding domain"/>
    <property type="match status" value="1"/>
</dbReference>
<keyword evidence="2" id="KW-0238">DNA-binding</keyword>
<dbReference type="EMBL" id="RKLY01000021">
    <property type="protein sequence ID" value="TGD22545.1"/>
    <property type="molecule type" value="Genomic_DNA"/>
</dbReference>
<evidence type="ECO:0000256" key="1">
    <source>
        <dbReference type="ARBA" id="ARBA00023015"/>
    </source>
</evidence>
<dbReference type="AlphaFoldDB" id="A0A4Z0JI86"/>
<protein>
    <submittedName>
        <fullName evidence="5">MarR family transcriptional regulator</fullName>
    </submittedName>
</protein>
<dbReference type="OrthoDB" id="384891at2"/>
<gene>
    <name evidence="5" type="ORF">EGT49_08500</name>
</gene>
<dbReference type="PROSITE" id="PS50995">
    <property type="entry name" value="HTH_MARR_2"/>
    <property type="match status" value="1"/>
</dbReference>
<keyword evidence="3" id="KW-0804">Transcription</keyword>
<name>A0A4Z0JI86_9LACO</name>
<evidence type="ECO:0000256" key="3">
    <source>
        <dbReference type="ARBA" id="ARBA00023163"/>
    </source>
</evidence>
<dbReference type="RefSeq" id="WP_135373407.1">
    <property type="nucleotide sequence ID" value="NZ_RKLY01000021.1"/>
</dbReference>
<dbReference type="PANTHER" id="PTHR42756:SF1">
    <property type="entry name" value="TRANSCRIPTIONAL REPRESSOR OF EMRAB OPERON"/>
    <property type="match status" value="1"/>
</dbReference>
<evidence type="ECO:0000256" key="2">
    <source>
        <dbReference type="ARBA" id="ARBA00023125"/>
    </source>
</evidence>
<evidence type="ECO:0000313" key="5">
    <source>
        <dbReference type="EMBL" id="TGD22545.1"/>
    </source>
</evidence>
<dbReference type="Gene3D" id="1.10.10.10">
    <property type="entry name" value="Winged helix-like DNA-binding domain superfamily/Winged helix DNA-binding domain"/>
    <property type="match status" value="1"/>
</dbReference>
<dbReference type="GO" id="GO:0003700">
    <property type="term" value="F:DNA-binding transcription factor activity"/>
    <property type="evidence" value="ECO:0007669"/>
    <property type="project" value="InterPro"/>
</dbReference>
<sequence>MRNTNMLVKIASNQLSRRLDIFAKQHDATWVQMSIIDFLSNHPDKELFQRDIEQEFFIQRSTATIALQRMEKKDLIIRKPSTSDARQKSVFLTDKAWQLEKEIKHFMHLQQQVLDEHFTTEELDIIEKFLKFEAFQEE</sequence>
<organism evidence="5 6">
    <name type="scientific">Companilactobacillus suantsaicola</name>
    <dbReference type="NCBI Taxonomy" id="2487723"/>
    <lineage>
        <taxon>Bacteria</taxon>
        <taxon>Bacillati</taxon>
        <taxon>Bacillota</taxon>
        <taxon>Bacilli</taxon>
        <taxon>Lactobacillales</taxon>
        <taxon>Lactobacillaceae</taxon>
        <taxon>Companilactobacillus</taxon>
    </lineage>
</organism>
<accession>A0A4Z0JI86</accession>
<keyword evidence="1" id="KW-0805">Transcription regulation</keyword>
<dbReference type="Proteomes" id="UP000298021">
    <property type="component" value="Unassembled WGS sequence"/>
</dbReference>
<evidence type="ECO:0000259" key="4">
    <source>
        <dbReference type="PROSITE" id="PS50995"/>
    </source>
</evidence>
<dbReference type="GO" id="GO:0003677">
    <property type="term" value="F:DNA binding"/>
    <property type="evidence" value="ECO:0007669"/>
    <property type="project" value="UniProtKB-KW"/>
</dbReference>
<evidence type="ECO:0000313" key="6">
    <source>
        <dbReference type="Proteomes" id="UP000298021"/>
    </source>
</evidence>
<reference evidence="5 6" key="1">
    <citation type="submission" date="2018-10" db="EMBL/GenBank/DDBJ databases">
        <title>Lactobacillus sp. R7 and Lactobacillus sp. R19 isolated from fermented mustard green product of Taiwan.</title>
        <authorList>
            <person name="Lin S.-T."/>
        </authorList>
    </citation>
    <scope>NUCLEOTIDE SEQUENCE [LARGE SCALE GENOMIC DNA]</scope>
    <source>
        <strain evidence="5 6">BCRC 81127</strain>
    </source>
</reference>
<dbReference type="Pfam" id="PF12802">
    <property type="entry name" value="MarR_2"/>
    <property type="match status" value="1"/>
</dbReference>
<keyword evidence="6" id="KW-1185">Reference proteome</keyword>
<dbReference type="InterPro" id="IPR000835">
    <property type="entry name" value="HTH_MarR-typ"/>
</dbReference>
<dbReference type="InterPro" id="IPR036390">
    <property type="entry name" value="WH_DNA-bd_sf"/>
</dbReference>
<comment type="caution">
    <text evidence="5">The sequence shown here is derived from an EMBL/GenBank/DDBJ whole genome shotgun (WGS) entry which is preliminary data.</text>
</comment>
<feature type="domain" description="HTH marR-type" evidence="4">
    <location>
        <begin position="1"/>
        <end position="135"/>
    </location>
</feature>
<proteinExistence type="predicted"/>